<proteinExistence type="predicted"/>
<organism evidence="2 3">
    <name type="scientific">Armillaria gallica</name>
    <name type="common">Bulbous honey fungus</name>
    <name type="synonym">Armillaria bulbosa</name>
    <dbReference type="NCBI Taxonomy" id="47427"/>
    <lineage>
        <taxon>Eukaryota</taxon>
        <taxon>Fungi</taxon>
        <taxon>Dikarya</taxon>
        <taxon>Basidiomycota</taxon>
        <taxon>Agaricomycotina</taxon>
        <taxon>Agaricomycetes</taxon>
        <taxon>Agaricomycetidae</taxon>
        <taxon>Agaricales</taxon>
        <taxon>Marasmiineae</taxon>
        <taxon>Physalacriaceae</taxon>
        <taxon>Armillaria</taxon>
    </lineage>
</organism>
<evidence type="ECO:0000313" key="2">
    <source>
        <dbReference type="EMBL" id="PBK97954.1"/>
    </source>
</evidence>
<dbReference type="EMBL" id="KZ293649">
    <property type="protein sequence ID" value="PBK97954.1"/>
    <property type="molecule type" value="Genomic_DNA"/>
</dbReference>
<feature type="region of interest" description="Disordered" evidence="1">
    <location>
        <begin position="131"/>
        <end position="194"/>
    </location>
</feature>
<protein>
    <submittedName>
        <fullName evidence="2">Uncharacterized protein</fullName>
    </submittedName>
</protein>
<dbReference type="Proteomes" id="UP000217790">
    <property type="component" value="Unassembled WGS sequence"/>
</dbReference>
<feature type="compositionally biased region" description="Low complexity" evidence="1">
    <location>
        <begin position="173"/>
        <end position="191"/>
    </location>
</feature>
<keyword evidence="3" id="KW-1185">Reference proteome</keyword>
<dbReference type="InParanoid" id="A0A2H3DVR1"/>
<gene>
    <name evidence="2" type="ORF">ARMGADRAFT_1076409</name>
</gene>
<name>A0A2H3DVR1_ARMGA</name>
<evidence type="ECO:0000256" key="1">
    <source>
        <dbReference type="SAM" id="MobiDB-lite"/>
    </source>
</evidence>
<reference evidence="3" key="1">
    <citation type="journal article" date="2017" name="Nat. Ecol. Evol.">
        <title>Genome expansion and lineage-specific genetic innovations in the forest pathogenic fungi Armillaria.</title>
        <authorList>
            <person name="Sipos G."/>
            <person name="Prasanna A.N."/>
            <person name="Walter M.C."/>
            <person name="O'Connor E."/>
            <person name="Balint B."/>
            <person name="Krizsan K."/>
            <person name="Kiss B."/>
            <person name="Hess J."/>
            <person name="Varga T."/>
            <person name="Slot J."/>
            <person name="Riley R."/>
            <person name="Boka B."/>
            <person name="Rigling D."/>
            <person name="Barry K."/>
            <person name="Lee J."/>
            <person name="Mihaltcheva S."/>
            <person name="LaButti K."/>
            <person name="Lipzen A."/>
            <person name="Waldron R."/>
            <person name="Moloney N.M."/>
            <person name="Sperisen C."/>
            <person name="Kredics L."/>
            <person name="Vagvoelgyi C."/>
            <person name="Patrignani A."/>
            <person name="Fitzpatrick D."/>
            <person name="Nagy I."/>
            <person name="Doyle S."/>
            <person name="Anderson J.B."/>
            <person name="Grigoriev I.V."/>
            <person name="Gueldener U."/>
            <person name="Muensterkoetter M."/>
            <person name="Nagy L.G."/>
        </authorList>
    </citation>
    <scope>NUCLEOTIDE SEQUENCE [LARGE SCALE GENOMIC DNA]</scope>
    <source>
        <strain evidence="3">Ar21-2</strain>
    </source>
</reference>
<accession>A0A2H3DVR1</accession>
<sequence length="273" mass="30704">MDSSSWDLIPDHTNIVESAHASHNESTGSISKALLHTIKEVSFALLASLQHARNLERPQTNGMAALHNQDLNKLEEYRCSLSELKTLVNKSLQQSKNLDNWWKATQSELKLMPKRDPCTVWLVTQKDEIKNDQEHKKSNQKPLNQHTKAIKDSEEYQSLQDRLKGSRMNGNQPITSRSPSSSHPSDLSTISRDSPVLSSIAAEIPEPEPDLEPQMTLSSSAENPATNLEATNPNGMSNLEVFIDDQLDRWLLDKDSEYSLSDIETFINGLPYM</sequence>
<evidence type="ECO:0000313" key="3">
    <source>
        <dbReference type="Proteomes" id="UP000217790"/>
    </source>
</evidence>
<dbReference type="OrthoDB" id="3049996at2759"/>
<dbReference type="AlphaFoldDB" id="A0A2H3DVR1"/>